<dbReference type="EMBL" id="CAJOBA010002232">
    <property type="protein sequence ID" value="CAF3636077.1"/>
    <property type="molecule type" value="Genomic_DNA"/>
</dbReference>
<organism evidence="2 5">
    <name type="scientific">Didymodactylos carnosus</name>
    <dbReference type="NCBI Taxonomy" id="1234261"/>
    <lineage>
        <taxon>Eukaryota</taxon>
        <taxon>Metazoa</taxon>
        <taxon>Spiralia</taxon>
        <taxon>Gnathifera</taxon>
        <taxon>Rotifera</taxon>
        <taxon>Eurotatoria</taxon>
        <taxon>Bdelloidea</taxon>
        <taxon>Philodinida</taxon>
        <taxon>Philodinidae</taxon>
        <taxon>Didymodactylos</taxon>
    </lineage>
</organism>
<dbReference type="Proteomes" id="UP000663829">
    <property type="component" value="Unassembled WGS sequence"/>
</dbReference>
<proteinExistence type="predicted"/>
<dbReference type="AlphaFoldDB" id="A0A814FWJ7"/>
<gene>
    <name evidence="2" type="ORF">GPM918_LOCUS13044</name>
    <name evidence="1" type="ORF">OVA965_LOCUS7134</name>
    <name evidence="4" type="ORF">SRO942_LOCUS13044</name>
    <name evidence="3" type="ORF">TMI583_LOCUS7130</name>
</gene>
<protein>
    <submittedName>
        <fullName evidence="2">Uncharacterized protein</fullName>
    </submittedName>
</protein>
<accession>A0A814FWJ7</accession>
<dbReference type="Proteomes" id="UP000677228">
    <property type="component" value="Unassembled WGS sequence"/>
</dbReference>
<evidence type="ECO:0000313" key="4">
    <source>
        <dbReference type="EMBL" id="CAF3759002.1"/>
    </source>
</evidence>
<dbReference type="Proteomes" id="UP000682733">
    <property type="component" value="Unassembled WGS sequence"/>
</dbReference>
<evidence type="ECO:0000313" key="1">
    <source>
        <dbReference type="EMBL" id="CAF0850833.1"/>
    </source>
</evidence>
<dbReference type="EMBL" id="CAJNOQ010002935">
    <property type="protein sequence ID" value="CAF0986788.1"/>
    <property type="molecule type" value="Genomic_DNA"/>
</dbReference>
<comment type="caution">
    <text evidence="2">The sequence shown here is derived from an EMBL/GenBank/DDBJ whole genome shotgun (WGS) entry which is preliminary data.</text>
</comment>
<evidence type="ECO:0000313" key="5">
    <source>
        <dbReference type="Proteomes" id="UP000663829"/>
    </source>
</evidence>
<name>A0A814FWJ7_9BILA</name>
<keyword evidence="5" id="KW-1185">Reference proteome</keyword>
<evidence type="ECO:0000313" key="3">
    <source>
        <dbReference type="EMBL" id="CAF3636077.1"/>
    </source>
</evidence>
<dbReference type="Proteomes" id="UP000681722">
    <property type="component" value="Unassembled WGS sequence"/>
</dbReference>
<dbReference type="EMBL" id="CAJNOK010002232">
    <property type="protein sequence ID" value="CAF0850833.1"/>
    <property type="molecule type" value="Genomic_DNA"/>
</dbReference>
<sequence>MNINHAFPDKEESVPKLEEIVSSSNDLENLRSFDIQKFQKLLAEQQLQLVNFFKEIKNNILHPEDVWPKIRHGQMTDDFETWQKITCMDLHVPKEGKIEASFTTTKESINTISMFLVGGGGGSGFTINATIRDLFPQRTTSLRLFTMVKVRNLVYEDGYVRTTILEVGRIGQEDLGTTCKTNEEAQSSSAKAQLDQVIDLFDDLSGRIISEEVINTKQLSIQAKTKAPKLNTDVGFSLAGKITTSTTVKTTFSGGYRHIPYCLEDGSKLPHFWAYEKNPKY</sequence>
<evidence type="ECO:0000313" key="2">
    <source>
        <dbReference type="EMBL" id="CAF0986788.1"/>
    </source>
</evidence>
<reference evidence="2" key="1">
    <citation type="submission" date="2021-02" db="EMBL/GenBank/DDBJ databases">
        <authorList>
            <person name="Nowell W R."/>
        </authorList>
    </citation>
    <scope>NUCLEOTIDE SEQUENCE</scope>
</reference>
<dbReference type="EMBL" id="CAJOBC010002935">
    <property type="protein sequence ID" value="CAF3759002.1"/>
    <property type="molecule type" value="Genomic_DNA"/>
</dbReference>